<organism evidence="1 2">
    <name type="scientific">Paracoccus haematequi</name>
    <dbReference type="NCBI Taxonomy" id="2491866"/>
    <lineage>
        <taxon>Bacteria</taxon>
        <taxon>Pseudomonadati</taxon>
        <taxon>Pseudomonadota</taxon>
        <taxon>Alphaproteobacteria</taxon>
        <taxon>Rhodobacterales</taxon>
        <taxon>Paracoccaceae</taxon>
        <taxon>Paracoccus</taxon>
    </lineage>
</organism>
<gene>
    <name evidence="1" type="ORF">PARHAE_03262</name>
</gene>
<protein>
    <submittedName>
        <fullName evidence="1">Uncharacterized protein</fullName>
    </submittedName>
</protein>
<dbReference type="EMBL" id="UZWE01000050">
    <property type="protein sequence ID" value="VDS10051.1"/>
    <property type="molecule type" value="Genomic_DNA"/>
</dbReference>
<proteinExistence type="predicted"/>
<dbReference type="RefSeq" id="WP_126155657.1">
    <property type="nucleotide sequence ID" value="NZ_UZWE01000050.1"/>
</dbReference>
<keyword evidence="2" id="KW-1185">Reference proteome</keyword>
<dbReference type="OrthoDB" id="573331at2"/>
<name>A0A447IRD5_9RHOB</name>
<evidence type="ECO:0000313" key="1">
    <source>
        <dbReference type="EMBL" id="VDS10051.1"/>
    </source>
</evidence>
<dbReference type="PANTHER" id="PTHR36015">
    <property type="entry name" value="HOLLIDAY JUNCTION RESOLVASE MOC1, CHLOROPLASTIC-RELATED"/>
    <property type="match status" value="1"/>
</dbReference>
<reference evidence="1 2" key="1">
    <citation type="submission" date="2018-12" db="EMBL/GenBank/DDBJ databases">
        <authorList>
            <person name="Criscuolo A."/>
        </authorList>
    </citation>
    <scope>NUCLEOTIDE SEQUENCE [LARGE SCALE GENOMIC DNA]</scope>
    <source>
        <strain evidence="1">ACIP1116241</strain>
    </source>
</reference>
<accession>A0A447IRD5</accession>
<dbReference type="PANTHER" id="PTHR36015:SF6">
    <property type="entry name" value="HOLLIDAY JUNCTION RESOLVASE MOC1, CHLOROPLASTIC-RELATED"/>
    <property type="match status" value="1"/>
</dbReference>
<dbReference type="Proteomes" id="UP000270743">
    <property type="component" value="Unassembled WGS sequence"/>
</dbReference>
<evidence type="ECO:0000313" key="2">
    <source>
        <dbReference type="Proteomes" id="UP000270743"/>
    </source>
</evidence>
<dbReference type="InterPro" id="IPR045290">
    <property type="entry name" value="MOC1-like"/>
</dbReference>
<dbReference type="GO" id="GO:0008821">
    <property type="term" value="F:crossover junction DNA endonuclease activity"/>
    <property type="evidence" value="ECO:0007669"/>
    <property type="project" value="InterPro"/>
</dbReference>
<dbReference type="AlphaFoldDB" id="A0A447IRD5"/>
<sequence>MRIGGVDPGLKGALAFADVIDGEIGPARIYDMPVTETVDGRPLPDAREILRIARKERADMIILEHVEPRPRAGATSEWRFGVGYGLTRAALQLVDDEPRIHLVRPKAWKEKMGLSSDKKLSLAMARSLFSNNAADLRREKDDGRAEACLLIRYFRDHLLKSGAVEVC</sequence>
<dbReference type="CDD" id="cd22992">
    <property type="entry name" value="MOC1"/>
    <property type="match status" value="1"/>
</dbReference>